<keyword evidence="4" id="KW-0812">Transmembrane</keyword>
<evidence type="ECO:0000256" key="1">
    <source>
        <dbReference type="ARBA" id="ARBA00009995"/>
    </source>
</evidence>
<keyword evidence="2" id="KW-0328">Glycosyltransferase</keyword>
<name>A0ABQ9JPY0_9CUCU</name>
<evidence type="ECO:0000256" key="4">
    <source>
        <dbReference type="SAM" id="Phobius"/>
    </source>
</evidence>
<comment type="caution">
    <text evidence="5">The sequence shown here is derived from an EMBL/GenBank/DDBJ whole genome shotgun (WGS) entry which is preliminary data.</text>
</comment>
<dbReference type="InterPro" id="IPR050271">
    <property type="entry name" value="UDP-glycosyltransferase"/>
</dbReference>
<feature type="transmembrane region" description="Helical" evidence="4">
    <location>
        <begin position="193"/>
        <end position="216"/>
    </location>
</feature>
<dbReference type="InterPro" id="IPR002213">
    <property type="entry name" value="UDP_glucos_trans"/>
</dbReference>
<dbReference type="PANTHER" id="PTHR48043">
    <property type="entry name" value="EG:EG0003.4 PROTEIN-RELATED"/>
    <property type="match status" value="1"/>
</dbReference>
<dbReference type="PANTHER" id="PTHR48043:SF159">
    <property type="entry name" value="EG:EG0003.4 PROTEIN-RELATED"/>
    <property type="match status" value="1"/>
</dbReference>
<accession>A0ABQ9JPY0</accession>
<organism evidence="5 6">
    <name type="scientific">Molorchus minor</name>
    <dbReference type="NCBI Taxonomy" id="1323400"/>
    <lineage>
        <taxon>Eukaryota</taxon>
        <taxon>Metazoa</taxon>
        <taxon>Ecdysozoa</taxon>
        <taxon>Arthropoda</taxon>
        <taxon>Hexapoda</taxon>
        <taxon>Insecta</taxon>
        <taxon>Pterygota</taxon>
        <taxon>Neoptera</taxon>
        <taxon>Endopterygota</taxon>
        <taxon>Coleoptera</taxon>
        <taxon>Polyphaga</taxon>
        <taxon>Cucujiformia</taxon>
        <taxon>Chrysomeloidea</taxon>
        <taxon>Cerambycidae</taxon>
        <taxon>Lamiinae</taxon>
        <taxon>Monochamini</taxon>
        <taxon>Molorchus</taxon>
    </lineage>
</organism>
<dbReference type="EMBL" id="JAPWTJ010000266">
    <property type="protein sequence ID" value="KAJ8980328.1"/>
    <property type="molecule type" value="Genomic_DNA"/>
</dbReference>
<evidence type="ECO:0000256" key="2">
    <source>
        <dbReference type="ARBA" id="ARBA00022676"/>
    </source>
</evidence>
<keyword evidence="3" id="KW-0808">Transferase</keyword>
<dbReference type="Proteomes" id="UP001162164">
    <property type="component" value="Unassembled WGS sequence"/>
</dbReference>
<keyword evidence="4" id="KW-0472">Membrane</keyword>
<reference evidence="5" key="1">
    <citation type="journal article" date="2023" name="Insect Mol. Biol.">
        <title>Genome sequencing provides insights into the evolution of gene families encoding plant cell wall-degrading enzymes in longhorned beetles.</title>
        <authorList>
            <person name="Shin N.R."/>
            <person name="Okamura Y."/>
            <person name="Kirsch R."/>
            <person name="Pauchet Y."/>
        </authorList>
    </citation>
    <scope>NUCLEOTIDE SEQUENCE</scope>
    <source>
        <strain evidence="5">MMC_N1</strain>
    </source>
</reference>
<dbReference type="Gene3D" id="3.40.50.2000">
    <property type="entry name" value="Glycogen Phosphorylase B"/>
    <property type="match status" value="1"/>
</dbReference>
<evidence type="ECO:0008006" key="7">
    <source>
        <dbReference type="Google" id="ProtNLM"/>
    </source>
</evidence>
<proteinExistence type="inferred from homology"/>
<comment type="similarity">
    <text evidence="1">Belongs to the UDP-glycosyltransferase family.</text>
</comment>
<evidence type="ECO:0000313" key="5">
    <source>
        <dbReference type="EMBL" id="KAJ8980328.1"/>
    </source>
</evidence>
<evidence type="ECO:0000313" key="6">
    <source>
        <dbReference type="Proteomes" id="UP001162164"/>
    </source>
</evidence>
<protein>
    <recommendedName>
        <fullName evidence="7">UDP-glucuronosyltransferase</fullName>
    </recommendedName>
</protein>
<sequence length="228" mass="26368">MEDLQTMLDNATEGVIYFSLGSNVKSVNMAERLRNVLIETFAELPYTVLWKWGSLMNCPESQTMSLQRNGYHNRISWYSLHSVDYNLSREAISREVPMVGVPFIADQPMNIKRLVEIGVAIGIDYLTVTKEELKSAIIEVAENNRYKENMVSLRNLLQDEPMRPLDKAVWWTEYVLRHKGTGHLKQPMSELSWFEYLLADVFLVIILMLTLVVYACTKLIQSLIKVFK</sequence>
<keyword evidence="6" id="KW-1185">Reference proteome</keyword>
<keyword evidence="4" id="KW-1133">Transmembrane helix</keyword>
<evidence type="ECO:0000256" key="3">
    <source>
        <dbReference type="ARBA" id="ARBA00022679"/>
    </source>
</evidence>
<gene>
    <name evidence="5" type="ORF">NQ317_008036</name>
</gene>
<dbReference type="SUPFAM" id="SSF53756">
    <property type="entry name" value="UDP-Glycosyltransferase/glycogen phosphorylase"/>
    <property type="match status" value="1"/>
</dbReference>
<dbReference type="Pfam" id="PF00201">
    <property type="entry name" value="UDPGT"/>
    <property type="match status" value="1"/>
</dbReference>